<dbReference type="EMBL" id="CAJSTJ010000151">
    <property type="protein sequence ID" value="CAG7562818.1"/>
    <property type="molecule type" value="Genomic_DNA"/>
</dbReference>
<name>A0A8J2IRT6_FUSEQ</name>
<reference evidence="1" key="1">
    <citation type="submission" date="2021-05" db="EMBL/GenBank/DDBJ databases">
        <authorList>
            <person name="Khan N."/>
        </authorList>
    </citation>
    <scope>NUCLEOTIDE SEQUENCE</scope>
</reference>
<accession>A0A8J2IRT6</accession>
<feature type="non-terminal residue" evidence="1">
    <location>
        <position position="1"/>
    </location>
</feature>
<protein>
    <submittedName>
        <fullName evidence="1">Uncharacterized protein</fullName>
    </submittedName>
</protein>
<dbReference type="PANTHER" id="PTHR37540">
    <property type="entry name" value="TRANSCRIPTION FACTOR (ACR-2), PUTATIVE-RELATED-RELATED"/>
    <property type="match status" value="1"/>
</dbReference>
<dbReference type="Proteomes" id="UP000693738">
    <property type="component" value="Unassembled WGS sequence"/>
</dbReference>
<dbReference type="PANTHER" id="PTHR37540:SF9">
    <property type="entry name" value="ZN(2)-C6 FUNGAL-TYPE DOMAIN-CONTAINING PROTEIN"/>
    <property type="match status" value="1"/>
</dbReference>
<sequence length="440" mass="49922">MEQNFFFVDGLQADRASKKLMRRHVMKGKNAGKTFHRPSKTNQVVRYHAMDRIARPIGTQFLTFPFPVPMAKIASKAIYDFFTFTINQIYPTQMGFNIEQYKMRWLEIMFLSKPALIQSSNETYLGAGYGCPKSLSCLSQTLDTLAKRLNSSEALSDGTLSIVMALINHEQVAGHYADAEAHVKGMKRIIDLRGGLDNIEDDAVATKICRTDILFTLQQGGQPLFYRNRMAEMRTILLSRGFTLKSNADAKSLQIPQLDKTLQEAFSDLMGVCNLFNRHIDQKPLDVIEFQEILVSVCYRVMGFRTLDEARLIHDIDSAYHIGLLVFLMSTFWNNHQSRLAKPGLIAACIRNALQMADGEFAFWLLMLGGISVPKGDDQEWIVTRLREKASRIGVVTWKDARDCLAKFPWMTVIHDESGQRLWDKVRSVGMELSNGVMAN</sequence>
<evidence type="ECO:0000313" key="2">
    <source>
        <dbReference type="Proteomes" id="UP000693738"/>
    </source>
</evidence>
<gene>
    <name evidence="1" type="ORF">FEQUK3_LOCUS8543</name>
</gene>
<dbReference type="AlphaFoldDB" id="A0A8J2IRT6"/>
<comment type="caution">
    <text evidence="1">The sequence shown here is derived from an EMBL/GenBank/DDBJ whole genome shotgun (WGS) entry which is preliminary data.</text>
</comment>
<evidence type="ECO:0000313" key="1">
    <source>
        <dbReference type="EMBL" id="CAG7562818.1"/>
    </source>
</evidence>
<organism evidence="1 2">
    <name type="scientific">Fusarium equiseti</name>
    <name type="common">Fusarium scirpi</name>
    <dbReference type="NCBI Taxonomy" id="61235"/>
    <lineage>
        <taxon>Eukaryota</taxon>
        <taxon>Fungi</taxon>
        <taxon>Dikarya</taxon>
        <taxon>Ascomycota</taxon>
        <taxon>Pezizomycotina</taxon>
        <taxon>Sordariomycetes</taxon>
        <taxon>Hypocreomycetidae</taxon>
        <taxon>Hypocreales</taxon>
        <taxon>Nectriaceae</taxon>
        <taxon>Fusarium</taxon>
        <taxon>Fusarium incarnatum-equiseti species complex</taxon>
    </lineage>
</organism>
<proteinExistence type="predicted"/>